<name>A0A1I6R4E1_9BACL</name>
<accession>A0A1I6R4E1</accession>
<protein>
    <submittedName>
        <fullName evidence="1">YolD-like protein</fullName>
    </submittedName>
</protein>
<dbReference type="AlphaFoldDB" id="A0A1I6R4E1"/>
<dbReference type="Proteomes" id="UP000198660">
    <property type="component" value="Unassembled WGS sequence"/>
</dbReference>
<evidence type="ECO:0000313" key="1">
    <source>
        <dbReference type="EMBL" id="SFS59641.1"/>
    </source>
</evidence>
<dbReference type="Pfam" id="PF08863">
    <property type="entry name" value="YolD"/>
    <property type="match status" value="1"/>
</dbReference>
<evidence type="ECO:0000313" key="2">
    <source>
        <dbReference type="Proteomes" id="UP000198660"/>
    </source>
</evidence>
<gene>
    <name evidence="1" type="ORF">SAMN05444972_104120</name>
</gene>
<proteinExistence type="predicted"/>
<dbReference type="InterPro" id="IPR014962">
    <property type="entry name" value="YolD"/>
</dbReference>
<dbReference type="EMBL" id="FPAA01000004">
    <property type="protein sequence ID" value="SFS59641.1"/>
    <property type="molecule type" value="Genomic_DNA"/>
</dbReference>
<reference evidence="2" key="1">
    <citation type="submission" date="2016-10" db="EMBL/GenBank/DDBJ databases">
        <authorList>
            <person name="Varghese N."/>
            <person name="Submissions S."/>
        </authorList>
    </citation>
    <scope>NUCLEOTIDE SEQUENCE [LARGE SCALE GENOMIC DNA]</scope>
    <source>
        <strain evidence="2">DSM 45789</strain>
    </source>
</reference>
<keyword evidence="2" id="KW-1185">Reference proteome</keyword>
<sequence>MKGIHRGNKLWEGHRMILPQHEDALWERRRHQEVFIAPNLDEDELEQMSRRVRWAMEEERPIMITVAERYGPETFCGFIERVLLQEQVIKIRNGREIRWIPFPSIIGVEEPYEDE</sequence>
<organism evidence="1 2">
    <name type="scientific">Marininema halotolerans</name>
    <dbReference type="NCBI Taxonomy" id="1155944"/>
    <lineage>
        <taxon>Bacteria</taxon>
        <taxon>Bacillati</taxon>
        <taxon>Bacillota</taxon>
        <taxon>Bacilli</taxon>
        <taxon>Bacillales</taxon>
        <taxon>Thermoactinomycetaceae</taxon>
        <taxon>Marininema</taxon>
    </lineage>
</organism>